<dbReference type="EMBL" id="CAGS01000639">
    <property type="protein sequence ID" value="CCF86036.1"/>
    <property type="molecule type" value="Genomic_DNA"/>
</dbReference>
<comment type="caution">
    <text evidence="1">The sequence shown here is derived from an EMBL/GenBank/DDBJ whole genome shotgun (WGS) entry which is preliminary data.</text>
</comment>
<reference evidence="1 2" key="1">
    <citation type="journal article" date="2012" name="ISME J.">
        <title>Nitrification expanded: discovery, physiology and genomics of a nitrite-oxidizing bacterium from the phylum Chloroflexi.</title>
        <authorList>
            <person name="Sorokin D.Y."/>
            <person name="Lucker S."/>
            <person name="Vejmelkova D."/>
            <person name="Kostrikina N.A."/>
            <person name="Kleerebezem R."/>
            <person name="Rijpstra W.I."/>
            <person name="Damste J.S."/>
            <person name="Le Paslier D."/>
            <person name="Muyzer G."/>
            <person name="Wagner M."/>
            <person name="van Loosdrecht M.C."/>
            <person name="Daims H."/>
        </authorList>
    </citation>
    <scope>NUCLEOTIDE SEQUENCE [LARGE SCALE GENOMIC DNA]</scope>
    <source>
        <strain evidence="2">none</strain>
    </source>
</reference>
<dbReference type="Proteomes" id="UP000004221">
    <property type="component" value="Unassembled WGS sequence"/>
</dbReference>
<accession>I4EMX3</accession>
<evidence type="ECO:0000313" key="1">
    <source>
        <dbReference type="EMBL" id="CCF86036.1"/>
    </source>
</evidence>
<dbReference type="AlphaFoldDB" id="I4EMX3"/>
<evidence type="ECO:0000313" key="2">
    <source>
        <dbReference type="Proteomes" id="UP000004221"/>
    </source>
</evidence>
<gene>
    <name evidence="1" type="ORF">NITHO_6740001</name>
</gene>
<keyword evidence="2" id="KW-1185">Reference proteome</keyword>
<name>I4EMX3_9BACT</name>
<proteinExistence type="predicted"/>
<sequence length="20" mass="2600">MNVYFSFLYFTKDYEYLLSR</sequence>
<protein>
    <submittedName>
        <fullName evidence="1">Uncharacterized protein</fullName>
    </submittedName>
</protein>
<organism evidence="1 2">
    <name type="scientific">Nitrolancea hollandica Lb</name>
    <dbReference type="NCBI Taxonomy" id="1129897"/>
    <lineage>
        <taxon>Bacteria</taxon>
        <taxon>Pseudomonadati</taxon>
        <taxon>Thermomicrobiota</taxon>
        <taxon>Thermomicrobia</taxon>
        <taxon>Sphaerobacterales</taxon>
        <taxon>Sphaerobacterineae</taxon>
        <taxon>Sphaerobacteraceae</taxon>
        <taxon>Nitrolancea</taxon>
    </lineage>
</organism>